<feature type="domain" description="N-acetyltransferase" evidence="2">
    <location>
        <begin position="67"/>
        <end position="152"/>
    </location>
</feature>
<dbReference type="Gene3D" id="3.40.630.30">
    <property type="match status" value="1"/>
</dbReference>
<reference evidence="3" key="1">
    <citation type="submission" date="2022-07" db="EMBL/GenBank/DDBJ databases">
        <title>Complete Genome Sequence of the Radioresistant Bacterium Deinococcus aetherius ST0316, Isolated from the Air Dust collected in Lower Stratosphere above Japan.</title>
        <authorList>
            <person name="Satoh K."/>
            <person name="Hagiwara K."/>
            <person name="Katsumata K."/>
            <person name="Kubo A."/>
            <person name="Yokobori S."/>
            <person name="Yamagishi A."/>
            <person name="Oono Y."/>
            <person name="Narumi I."/>
        </authorList>
    </citation>
    <scope>NUCLEOTIDE SEQUENCE</scope>
    <source>
        <strain evidence="3">ST0316</strain>
        <plasmid evidence="3">pDAETH-1</plasmid>
    </source>
</reference>
<dbReference type="PANTHER" id="PTHR31435:SF10">
    <property type="entry name" value="BSR4717 PROTEIN"/>
    <property type="match status" value="1"/>
</dbReference>
<geneLocation type="plasmid" evidence="3 4">
    <name>pDAETH-1</name>
</geneLocation>
<dbReference type="Proteomes" id="UP001064971">
    <property type="component" value="Plasmid pDAETH-1"/>
</dbReference>
<dbReference type="InterPro" id="IPR016181">
    <property type="entry name" value="Acyl_CoA_acyltransferase"/>
</dbReference>
<dbReference type="InterPro" id="IPR031165">
    <property type="entry name" value="GNAT_YJDJ"/>
</dbReference>
<sequence length="163" mass="18083">MDVNPQRSQRKGVESPGVRRAWLLDSGPEAHRGGRRKPLRLTTPTGRLQAAERETFMTMDVSAAQVHDNPGKFRFELRVGGETGVAMYQRRGNVVVFTHTLVPETLEGQGVASKLIGTALDTVRAASQQVVPLCPFVAAYIRRHPEYRALVVPDYLYLVDGEN</sequence>
<evidence type="ECO:0000313" key="4">
    <source>
        <dbReference type="Proteomes" id="UP001064971"/>
    </source>
</evidence>
<gene>
    <name evidence="3" type="ORF">DAETH_36560</name>
</gene>
<name>A0ABM8AIN9_9DEIO</name>
<dbReference type="Pfam" id="PF14542">
    <property type="entry name" value="Acetyltransf_CG"/>
    <property type="match status" value="1"/>
</dbReference>
<accession>A0ABM8AIN9</accession>
<dbReference type="InterPro" id="IPR045057">
    <property type="entry name" value="Gcn5-rel_NAT"/>
</dbReference>
<feature type="region of interest" description="Disordered" evidence="1">
    <location>
        <begin position="1"/>
        <end position="41"/>
    </location>
</feature>
<evidence type="ECO:0000259" key="2">
    <source>
        <dbReference type="PROSITE" id="PS51729"/>
    </source>
</evidence>
<organism evidence="3 4">
    <name type="scientific">Deinococcus aetherius</name>
    <dbReference type="NCBI Taxonomy" id="200252"/>
    <lineage>
        <taxon>Bacteria</taxon>
        <taxon>Thermotogati</taxon>
        <taxon>Deinococcota</taxon>
        <taxon>Deinococci</taxon>
        <taxon>Deinococcales</taxon>
        <taxon>Deinococcaceae</taxon>
        <taxon>Deinococcus</taxon>
    </lineage>
</organism>
<keyword evidence="4" id="KW-1185">Reference proteome</keyword>
<dbReference type="EMBL" id="AP026561">
    <property type="protein sequence ID" value="BDP43687.1"/>
    <property type="molecule type" value="Genomic_DNA"/>
</dbReference>
<protein>
    <recommendedName>
        <fullName evidence="2">N-acetyltransferase domain-containing protein</fullName>
    </recommendedName>
</protein>
<dbReference type="SUPFAM" id="SSF55729">
    <property type="entry name" value="Acyl-CoA N-acyltransferases (Nat)"/>
    <property type="match status" value="1"/>
</dbReference>
<evidence type="ECO:0000313" key="3">
    <source>
        <dbReference type="EMBL" id="BDP43687.1"/>
    </source>
</evidence>
<evidence type="ECO:0000256" key="1">
    <source>
        <dbReference type="SAM" id="MobiDB-lite"/>
    </source>
</evidence>
<proteinExistence type="predicted"/>
<dbReference type="PANTHER" id="PTHR31435">
    <property type="entry name" value="PROTEIN NATD1"/>
    <property type="match status" value="1"/>
</dbReference>
<keyword evidence="3" id="KW-0614">Plasmid</keyword>
<dbReference type="PROSITE" id="PS51729">
    <property type="entry name" value="GNAT_YJDJ"/>
    <property type="match status" value="1"/>
</dbReference>